<accession>A0A2A4CPP6</accession>
<sequence>MSRDGPGWVQAGSYALAAEVPVALVFDGVTQAVMMATPADLPEFLLGFALTEGIIAAPAEVLRSEIVEQGAGIEARAWLAEAPGAAFRDRRRAMMGPVGCGLCGIESIEQALRAVPPVIPRALRLRPGDPGRALADLERAQEIHDRVRGCHAAGLWRPGAGLIAQAEDVGRHNALDKLAGKLAGQAGGALVMTSRLSVDLVQKAAMIGAEVLMGAGAATGLAVAEAERAGITLIGRAGSRAPEIYCHPERFDGAK</sequence>
<dbReference type="OrthoDB" id="3197277at2"/>
<proteinExistence type="inferred from homology"/>
<dbReference type="SUPFAM" id="SSF53927">
    <property type="entry name" value="Cytidine deaminase-like"/>
    <property type="match status" value="1"/>
</dbReference>
<evidence type="ECO:0000256" key="2">
    <source>
        <dbReference type="ARBA" id="ARBA00023150"/>
    </source>
</evidence>
<dbReference type="Proteomes" id="UP000243507">
    <property type="component" value="Unassembled WGS sequence"/>
</dbReference>
<comment type="subcellular location">
    <subcellularLocation>
        <location evidence="3">Cytoplasm</location>
    </subcellularLocation>
</comment>
<dbReference type="AlphaFoldDB" id="A0A2A4CPP6"/>
<comment type="similarity">
    <text evidence="3">Belongs to the FdhD family.</text>
</comment>
<dbReference type="EMBL" id="NTJD01000008">
    <property type="protein sequence ID" value="PCD76064.1"/>
    <property type="molecule type" value="Genomic_DNA"/>
</dbReference>
<dbReference type="Pfam" id="PF02634">
    <property type="entry name" value="FdhD-NarQ"/>
    <property type="match status" value="1"/>
</dbReference>
<comment type="function">
    <text evidence="3">Required for formate dehydrogenase (FDH) activity. Acts as a sulfur carrier protein that transfers sulfur from IscS to the molybdenum cofactor prior to its insertion into FDH.</text>
</comment>
<protein>
    <recommendedName>
        <fullName evidence="3">Sulfur carrier protein FdhD</fullName>
    </recommendedName>
</protein>
<dbReference type="PIRSF" id="PIRSF015626">
    <property type="entry name" value="FdhD"/>
    <property type="match status" value="1"/>
</dbReference>
<keyword evidence="4" id="KW-0808">Transferase</keyword>
<dbReference type="PANTHER" id="PTHR30592">
    <property type="entry name" value="FORMATE DEHYDROGENASE"/>
    <property type="match status" value="1"/>
</dbReference>
<comment type="caution">
    <text evidence="3">Lacks conserved residue(s) required for the propagation of feature annotation.</text>
</comment>
<name>A0A2A4CPP6_9RHOB</name>
<dbReference type="HAMAP" id="MF_00187">
    <property type="entry name" value="FdhD"/>
    <property type="match status" value="1"/>
</dbReference>
<evidence type="ECO:0000313" key="4">
    <source>
        <dbReference type="EMBL" id="PCD76064.1"/>
    </source>
</evidence>
<dbReference type="RefSeq" id="WP_096434051.1">
    <property type="nucleotide sequence ID" value="NZ_NTJD01000008.1"/>
</dbReference>
<reference evidence="4 5" key="1">
    <citation type="submission" date="2017-09" db="EMBL/GenBank/DDBJ databases">
        <title>A multilocus sequence analysis scheme for characterization of bacteria in the genus Thioclava.</title>
        <authorList>
            <person name="Liu Y."/>
            <person name="Shao Z."/>
        </authorList>
    </citation>
    <scope>NUCLEOTIDE SEQUENCE [LARGE SCALE GENOMIC DNA]</scope>
    <source>
        <strain evidence="4 5">CAU 1312</strain>
    </source>
</reference>
<dbReference type="GO" id="GO:0097163">
    <property type="term" value="F:sulfur carrier activity"/>
    <property type="evidence" value="ECO:0007669"/>
    <property type="project" value="UniProtKB-UniRule"/>
</dbReference>
<gene>
    <name evidence="3" type="primary">fdhD</name>
    <name evidence="4" type="ORF">CLN94_11285</name>
</gene>
<dbReference type="GO" id="GO:0006777">
    <property type="term" value="P:Mo-molybdopterin cofactor biosynthetic process"/>
    <property type="evidence" value="ECO:0007669"/>
    <property type="project" value="UniProtKB-UniRule"/>
</dbReference>
<dbReference type="Gene3D" id="3.10.20.10">
    <property type="match status" value="1"/>
</dbReference>
<dbReference type="NCBIfam" id="TIGR00129">
    <property type="entry name" value="fdhD_narQ"/>
    <property type="match status" value="1"/>
</dbReference>
<keyword evidence="5" id="KW-1185">Reference proteome</keyword>
<comment type="caution">
    <text evidence="4">The sequence shown here is derived from an EMBL/GenBank/DDBJ whole genome shotgun (WGS) entry which is preliminary data.</text>
</comment>
<feature type="active site" description="Cysteine persulfide intermediate" evidence="3">
    <location>
        <position position="100"/>
    </location>
</feature>
<dbReference type="GO" id="GO:0005737">
    <property type="term" value="C:cytoplasm"/>
    <property type="evidence" value="ECO:0007669"/>
    <property type="project" value="UniProtKB-SubCell"/>
</dbReference>
<organism evidence="4 5">
    <name type="scientific">Pseudothioclava arenosa</name>
    <dbReference type="NCBI Taxonomy" id="1795308"/>
    <lineage>
        <taxon>Bacteria</taxon>
        <taxon>Pseudomonadati</taxon>
        <taxon>Pseudomonadota</taxon>
        <taxon>Alphaproteobacteria</taxon>
        <taxon>Rhodobacterales</taxon>
        <taxon>Paracoccaceae</taxon>
        <taxon>Pseudothioclava</taxon>
    </lineage>
</organism>
<dbReference type="InterPro" id="IPR003786">
    <property type="entry name" value="FdhD"/>
</dbReference>
<dbReference type="Gene3D" id="3.40.140.10">
    <property type="entry name" value="Cytidine Deaminase, domain 2"/>
    <property type="match status" value="1"/>
</dbReference>
<keyword evidence="1 3" id="KW-0963">Cytoplasm</keyword>
<keyword evidence="2 3" id="KW-0501">Molybdenum cofactor biosynthesis</keyword>
<evidence type="ECO:0000256" key="3">
    <source>
        <dbReference type="HAMAP-Rule" id="MF_00187"/>
    </source>
</evidence>
<evidence type="ECO:0000313" key="5">
    <source>
        <dbReference type="Proteomes" id="UP000243507"/>
    </source>
</evidence>
<dbReference type="GO" id="GO:0016783">
    <property type="term" value="F:sulfurtransferase activity"/>
    <property type="evidence" value="ECO:0007669"/>
    <property type="project" value="InterPro"/>
</dbReference>
<evidence type="ECO:0000256" key="1">
    <source>
        <dbReference type="ARBA" id="ARBA00022490"/>
    </source>
</evidence>
<dbReference type="InterPro" id="IPR016193">
    <property type="entry name" value="Cytidine_deaminase-like"/>
</dbReference>
<dbReference type="PANTHER" id="PTHR30592:SF1">
    <property type="entry name" value="SULFUR CARRIER PROTEIN FDHD"/>
    <property type="match status" value="1"/>
</dbReference>